<evidence type="ECO:0000313" key="3">
    <source>
        <dbReference type="Proteomes" id="UP000735302"/>
    </source>
</evidence>
<reference evidence="2 3" key="1">
    <citation type="journal article" date="2021" name="Elife">
        <title>Chloroplast acquisition without the gene transfer in kleptoplastic sea slugs, Plakobranchus ocellatus.</title>
        <authorList>
            <person name="Maeda T."/>
            <person name="Takahashi S."/>
            <person name="Yoshida T."/>
            <person name="Shimamura S."/>
            <person name="Takaki Y."/>
            <person name="Nagai Y."/>
            <person name="Toyoda A."/>
            <person name="Suzuki Y."/>
            <person name="Arimoto A."/>
            <person name="Ishii H."/>
            <person name="Satoh N."/>
            <person name="Nishiyama T."/>
            <person name="Hasebe M."/>
            <person name="Maruyama T."/>
            <person name="Minagawa J."/>
            <person name="Obokata J."/>
            <person name="Shigenobu S."/>
        </authorList>
    </citation>
    <scope>NUCLEOTIDE SEQUENCE [LARGE SCALE GENOMIC DNA]</scope>
</reference>
<proteinExistence type="predicted"/>
<comment type="caution">
    <text evidence="2">The sequence shown here is derived from an EMBL/GenBank/DDBJ whole genome shotgun (WGS) entry which is preliminary data.</text>
</comment>
<organism evidence="2 3">
    <name type="scientific">Plakobranchus ocellatus</name>
    <dbReference type="NCBI Taxonomy" id="259542"/>
    <lineage>
        <taxon>Eukaryota</taxon>
        <taxon>Metazoa</taxon>
        <taxon>Spiralia</taxon>
        <taxon>Lophotrochozoa</taxon>
        <taxon>Mollusca</taxon>
        <taxon>Gastropoda</taxon>
        <taxon>Heterobranchia</taxon>
        <taxon>Euthyneura</taxon>
        <taxon>Panpulmonata</taxon>
        <taxon>Sacoglossa</taxon>
        <taxon>Placobranchoidea</taxon>
        <taxon>Plakobranchidae</taxon>
        <taxon>Plakobranchus</taxon>
    </lineage>
</organism>
<dbReference type="EMBL" id="BLXT01004237">
    <property type="protein sequence ID" value="GFO11219.1"/>
    <property type="molecule type" value="Genomic_DNA"/>
</dbReference>
<keyword evidence="3" id="KW-1185">Reference proteome</keyword>
<dbReference type="AlphaFoldDB" id="A0AAV4AYK6"/>
<accession>A0AAV4AYK6</accession>
<evidence type="ECO:0000256" key="1">
    <source>
        <dbReference type="SAM" id="MobiDB-lite"/>
    </source>
</evidence>
<evidence type="ECO:0000313" key="2">
    <source>
        <dbReference type="EMBL" id="GFO11219.1"/>
    </source>
</evidence>
<sequence>MASPQQGDLRLLGSPSGQRAGGGARTRVRRVPADLRADSLITVLPTPQKTRYKNYNVIGENINERSFGFSFHETKATILRDWCPIVDQLVVTKQVAKLGHVSSLCSST</sequence>
<protein>
    <submittedName>
        <fullName evidence="2">Uncharacterized protein</fullName>
    </submittedName>
</protein>
<name>A0AAV4AYK6_9GAST</name>
<gene>
    <name evidence="2" type="ORF">PoB_003772400</name>
</gene>
<feature type="region of interest" description="Disordered" evidence="1">
    <location>
        <begin position="1"/>
        <end position="27"/>
    </location>
</feature>
<dbReference type="Proteomes" id="UP000735302">
    <property type="component" value="Unassembled WGS sequence"/>
</dbReference>